<accession>A0A0C2D0F0</accession>
<protein>
    <recommendedName>
        <fullName evidence="3">VWFA domain-containing protein</fullName>
    </recommendedName>
</protein>
<dbReference type="EMBL" id="JMCC02000057">
    <property type="protein sequence ID" value="KIG15315.1"/>
    <property type="molecule type" value="Genomic_DNA"/>
</dbReference>
<evidence type="ECO:0008006" key="3">
    <source>
        <dbReference type="Google" id="ProtNLM"/>
    </source>
</evidence>
<evidence type="ECO:0000313" key="2">
    <source>
        <dbReference type="Proteomes" id="UP000031599"/>
    </source>
</evidence>
<dbReference type="RefSeq" id="WP_052551917.1">
    <property type="nucleotide sequence ID" value="NZ_JMCC02000057.1"/>
</dbReference>
<dbReference type="Proteomes" id="UP000031599">
    <property type="component" value="Unassembled WGS sequence"/>
</dbReference>
<reference evidence="1 2" key="1">
    <citation type="submission" date="2014-12" db="EMBL/GenBank/DDBJ databases">
        <title>Genome assembly of Enhygromyxa salina DSM 15201.</title>
        <authorList>
            <person name="Sharma G."/>
            <person name="Subramanian S."/>
        </authorList>
    </citation>
    <scope>NUCLEOTIDE SEQUENCE [LARGE SCALE GENOMIC DNA]</scope>
    <source>
        <strain evidence="1 2">DSM 15201</strain>
    </source>
</reference>
<organism evidence="1 2">
    <name type="scientific">Enhygromyxa salina</name>
    <dbReference type="NCBI Taxonomy" id="215803"/>
    <lineage>
        <taxon>Bacteria</taxon>
        <taxon>Pseudomonadati</taxon>
        <taxon>Myxococcota</taxon>
        <taxon>Polyangia</taxon>
        <taxon>Nannocystales</taxon>
        <taxon>Nannocystaceae</taxon>
        <taxon>Enhygromyxa</taxon>
    </lineage>
</organism>
<dbReference type="AlphaFoldDB" id="A0A0C2D0F0"/>
<comment type="caution">
    <text evidence="1">The sequence shown here is derived from an EMBL/GenBank/DDBJ whole genome shotgun (WGS) entry which is preliminary data.</text>
</comment>
<name>A0A0C2D0F0_9BACT</name>
<evidence type="ECO:0000313" key="1">
    <source>
        <dbReference type="EMBL" id="KIG15315.1"/>
    </source>
</evidence>
<gene>
    <name evidence="1" type="ORF">DB30_05742</name>
</gene>
<proteinExistence type="predicted"/>
<sequence length="267" mass="28596">MSNSNIKKPGAKARALLSNARTQGTLSKASMATLDVLDLGAQIQAGLGVEVDDVPAAEVVLVSVMPDDSGSIRFAGNADAVRQGHNLILDALETCRQAAEILVHNRYLNGDVLYPYVPLEHATRMTKANYDPNKGTPLYDQTVVLLATVLAKSQEFADNGVPVRTVTLLISDGADVHSTRANATHVRPLVEDMLRAETHIVAAMGIDDGTTNFRQVFTDMGIQDRWVLTPGSSTSEIRKAFQVFSQSAIRVSQAAAFPHSALGGFVN</sequence>